<feature type="transmembrane region" description="Helical" evidence="1">
    <location>
        <begin position="293"/>
        <end position="316"/>
    </location>
</feature>
<protein>
    <submittedName>
        <fullName evidence="3">Lantibiotic ABC transporter permease</fullName>
    </submittedName>
</protein>
<feature type="signal peptide" evidence="2">
    <location>
        <begin position="1"/>
        <end position="28"/>
    </location>
</feature>
<evidence type="ECO:0000256" key="2">
    <source>
        <dbReference type="SAM" id="SignalP"/>
    </source>
</evidence>
<evidence type="ECO:0000313" key="4">
    <source>
        <dbReference type="Proteomes" id="UP000233762"/>
    </source>
</evidence>
<keyword evidence="2" id="KW-0732">Signal</keyword>
<feature type="transmembrane region" description="Helical" evidence="1">
    <location>
        <begin position="549"/>
        <end position="572"/>
    </location>
</feature>
<dbReference type="Proteomes" id="UP000233762">
    <property type="component" value="Unassembled WGS sequence"/>
</dbReference>
<organism evidence="3 4">
    <name type="scientific">Bifidobacterium pseudolongum subsp. globosum</name>
    <dbReference type="NCBI Taxonomy" id="1690"/>
    <lineage>
        <taxon>Bacteria</taxon>
        <taxon>Bacillati</taxon>
        <taxon>Actinomycetota</taxon>
        <taxon>Actinomycetes</taxon>
        <taxon>Bifidobacteriales</taxon>
        <taxon>Bifidobacteriaceae</taxon>
        <taxon>Bifidobacterium</taxon>
    </lineage>
</organism>
<feature type="transmembrane region" description="Helical" evidence="1">
    <location>
        <begin position="216"/>
        <end position="237"/>
    </location>
</feature>
<accession>A0A2N3R7P8</accession>
<dbReference type="AlphaFoldDB" id="A0A2N3R7P8"/>
<feature type="transmembrane region" description="Helical" evidence="1">
    <location>
        <begin position="167"/>
        <end position="184"/>
    </location>
</feature>
<keyword evidence="1" id="KW-0472">Membrane</keyword>
<reference evidence="3 4" key="1">
    <citation type="submission" date="2017-10" db="EMBL/GenBank/DDBJ databases">
        <title>Bifidobacterium genomics.</title>
        <authorList>
            <person name="Lugli G.A."/>
            <person name="Milani C."/>
            <person name="Mancabelli L."/>
        </authorList>
    </citation>
    <scope>NUCLEOTIDE SEQUENCE [LARGE SCALE GENOMIC DNA]</scope>
    <source>
        <strain evidence="3 4">1520B</strain>
    </source>
</reference>
<comment type="caution">
    <text evidence="3">The sequence shown here is derived from an EMBL/GenBank/DDBJ whole genome shotgun (WGS) entry which is preliminary data.</text>
</comment>
<feature type="transmembrane region" description="Helical" evidence="1">
    <location>
        <begin position="249"/>
        <end position="272"/>
    </location>
</feature>
<dbReference type="EMBL" id="PCHH01000001">
    <property type="protein sequence ID" value="PKV05373.1"/>
    <property type="molecule type" value="Genomic_DNA"/>
</dbReference>
<proteinExistence type="predicted"/>
<feature type="chain" id="PRO_5039113094" evidence="2">
    <location>
        <begin position="29"/>
        <end position="665"/>
    </location>
</feature>
<name>A0A2N3R7P8_9BIFI</name>
<evidence type="ECO:0000256" key="1">
    <source>
        <dbReference type="SAM" id="Phobius"/>
    </source>
</evidence>
<evidence type="ECO:0000313" key="3">
    <source>
        <dbReference type="EMBL" id="PKV05373.1"/>
    </source>
</evidence>
<dbReference type="PROSITE" id="PS51257">
    <property type="entry name" value="PROKAR_LIPOPROTEIN"/>
    <property type="match status" value="1"/>
</dbReference>
<keyword evidence="1" id="KW-1133">Transmembrane helix</keyword>
<feature type="transmembrane region" description="Helical" evidence="1">
    <location>
        <begin position="634"/>
        <end position="654"/>
    </location>
</feature>
<gene>
    <name evidence="3" type="ORF">CQR50_0628</name>
</gene>
<keyword evidence="1" id="KW-0812">Transmembrane</keyword>
<sequence length="665" mass="72041">MVRQKRVILLILAAITACIGWMCATQIADEETIFPAGAQVQTWADFTGSSLSKHDAIKMLATLAHDTDARIILTHTGSDQQTVDLIAWGNSTPEVGTPVPWFSSKRHGIWLSDAALETASLNGSYAFSNMPAATAFSSWLVSEGGSVGELSRRPDTLSFASMQSNSGAAYALLSLAMLLIALSWEQACRQYRARMIRVMGGITPYRVQSADMLMNIVPALPVIAGTCIFMIVALGFIHHWNGINLLIPMFLQSALLMTIAYAIACITCVFIMRPHIKDIASRSLPYAKMHCGNGILCASTVALAMISFAIGMGAIAQYDLTIANLEAWKPLSRVVSADVSASTTNAFTEENASRIHASFKELDDDEAMALSMPVGVFFTPSQGEQPTIEQVHAATSPYDDVIICNPAFLSMFNVHGSELRSIDSRDIPSSLSEGIHAYNDLWLTSGASPMEQHLFRWNSSRAFPSLSYGAQTGTITHTTNPLIIVVNDISTSLNLEGFLIPAMSTANLVFANADVLHQAFGRHGVNSLITSTSTIADSVYARTLWLRQTIATCAIAMTVAIIAALLVAAFAARTWSLERQRALFVRHVSGYTFTALTCKRTIVCGLLLIAVTALASFVLPNWSIVDPTRSETLFFLLFAAVGAAFNTLITIHAARSSFRETIHRH</sequence>
<feature type="transmembrane region" description="Helical" evidence="1">
    <location>
        <begin position="602"/>
        <end position="622"/>
    </location>
</feature>